<evidence type="ECO:0008006" key="4">
    <source>
        <dbReference type="Google" id="ProtNLM"/>
    </source>
</evidence>
<accession>A0AAD0YU36</accession>
<gene>
    <name evidence="2" type="ORF">EG343_21800</name>
</gene>
<sequence>MKTKIILALLALLTITYSCERNDEQEITHQKKEVTKKKEVVDTFFRDQRSLENTKKVSDTIKTKANAKDDSETVNPGDLGTPPTRP</sequence>
<feature type="region of interest" description="Disordered" evidence="1">
    <location>
        <begin position="56"/>
        <end position="86"/>
    </location>
</feature>
<dbReference type="KEGG" id="cnk:EG343_21800"/>
<evidence type="ECO:0000256" key="1">
    <source>
        <dbReference type="SAM" id="MobiDB-lite"/>
    </source>
</evidence>
<dbReference type="EMBL" id="CP033923">
    <property type="protein sequence ID" value="AZA93046.1"/>
    <property type="molecule type" value="Genomic_DNA"/>
</dbReference>
<dbReference type="Proteomes" id="UP000278288">
    <property type="component" value="Chromosome"/>
</dbReference>
<evidence type="ECO:0000313" key="3">
    <source>
        <dbReference type="Proteomes" id="UP000278288"/>
    </source>
</evidence>
<reference evidence="2 3" key="1">
    <citation type="submission" date="2018-11" db="EMBL/GenBank/DDBJ databases">
        <title>Proposal to divide the Flavobacteriaceae and reorganize its genera based on Amino Acid Identity values calculated from whole genome sequences.</title>
        <authorList>
            <person name="Nicholson A.C."/>
            <person name="Gulvik C.A."/>
            <person name="Whitney A.M."/>
            <person name="Humrighouse B.W."/>
            <person name="Bell M."/>
            <person name="Holmes B."/>
            <person name="Steigerwalt A.G."/>
            <person name="Villarma A."/>
            <person name="Sheth M."/>
            <person name="Batra D."/>
            <person name="Pryor J."/>
            <person name="Bernardet J.-F."/>
            <person name="Hugo C."/>
            <person name="Kampfer P."/>
            <person name="Newman J."/>
            <person name="McQuiston J.R."/>
        </authorList>
    </citation>
    <scope>NUCLEOTIDE SEQUENCE [LARGE SCALE GENOMIC DNA]</scope>
    <source>
        <strain evidence="2 3">G0041</strain>
    </source>
</reference>
<organism evidence="2 3">
    <name type="scientific">Chryseobacterium nakagawai</name>
    <dbReference type="NCBI Taxonomy" id="1241982"/>
    <lineage>
        <taxon>Bacteria</taxon>
        <taxon>Pseudomonadati</taxon>
        <taxon>Bacteroidota</taxon>
        <taxon>Flavobacteriia</taxon>
        <taxon>Flavobacteriales</taxon>
        <taxon>Weeksellaceae</taxon>
        <taxon>Chryseobacterium group</taxon>
        <taxon>Chryseobacterium</taxon>
    </lineage>
</organism>
<feature type="compositionally biased region" description="Basic and acidic residues" evidence="1">
    <location>
        <begin position="56"/>
        <end position="71"/>
    </location>
</feature>
<dbReference type="PROSITE" id="PS51257">
    <property type="entry name" value="PROKAR_LIPOPROTEIN"/>
    <property type="match status" value="1"/>
</dbReference>
<name>A0AAD0YU36_CHRNA</name>
<evidence type="ECO:0000313" key="2">
    <source>
        <dbReference type="EMBL" id="AZA93046.1"/>
    </source>
</evidence>
<proteinExistence type="predicted"/>
<dbReference type="RefSeq" id="WP_123859732.1">
    <property type="nucleotide sequence ID" value="NZ_CP033923.1"/>
</dbReference>
<dbReference type="AlphaFoldDB" id="A0AAD0YU36"/>
<keyword evidence="3" id="KW-1185">Reference proteome</keyword>
<protein>
    <recommendedName>
        <fullName evidence="4">Lipoprotein</fullName>
    </recommendedName>
</protein>